<gene>
    <name evidence="2" type="ORF">GIB67_005125</name>
</gene>
<evidence type="ECO:0000256" key="1">
    <source>
        <dbReference type="SAM" id="MobiDB-lite"/>
    </source>
</evidence>
<reference evidence="2 3" key="1">
    <citation type="journal article" date="2020" name="IScience">
        <title>Genome Sequencing of the Endangered Kingdonia uniflora (Circaeasteraceae, Ranunculales) Reveals Potential Mechanisms of Evolutionary Specialization.</title>
        <authorList>
            <person name="Sun Y."/>
            <person name="Deng T."/>
            <person name="Zhang A."/>
            <person name="Moore M.J."/>
            <person name="Landis J.B."/>
            <person name="Lin N."/>
            <person name="Zhang H."/>
            <person name="Zhang X."/>
            <person name="Huang J."/>
            <person name="Zhang X."/>
            <person name="Sun H."/>
            <person name="Wang H."/>
        </authorList>
    </citation>
    <scope>NUCLEOTIDE SEQUENCE [LARGE SCALE GENOMIC DNA]</scope>
    <source>
        <strain evidence="2">TB1705</strain>
        <tissue evidence="2">Leaf</tissue>
    </source>
</reference>
<dbReference type="EMBL" id="JACGCM010001693">
    <property type="protein sequence ID" value="KAF6151401.1"/>
    <property type="molecule type" value="Genomic_DNA"/>
</dbReference>
<name>A0A7J7M933_9MAGN</name>
<comment type="caution">
    <text evidence="2">The sequence shown here is derived from an EMBL/GenBank/DDBJ whole genome shotgun (WGS) entry which is preliminary data.</text>
</comment>
<feature type="region of interest" description="Disordered" evidence="1">
    <location>
        <begin position="1"/>
        <end position="25"/>
    </location>
</feature>
<evidence type="ECO:0000313" key="3">
    <source>
        <dbReference type="Proteomes" id="UP000541444"/>
    </source>
</evidence>
<organism evidence="2 3">
    <name type="scientific">Kingdonia uniflora</name>
    <dbReference type="NCBI Taxonomy" id="39325"/>
    <lineage>
        <taxon>Eukaryota</taxon>
        <taxon>Viridiplantae</taxon>
        <taxon>Streptophyta</taxon>
        <taxon>Embryophyta</taxon>
        <taxon>Tracheophyta</taxon>
        <taxon>Spermatophyta</taxon>
        <taxon>Magnoliopsida</taxon>
        <taxon>Ranunculales</taxon>
        <taxon>Circaeasteraceae</taxon>
        <taxon>Kingdonia</taxon>
    </lineage>
</organism>
<accession>A0A7J7M933</accession>
<protein>
    <submittedName>
        <fullName evidence="2">Uncharacterized protein</fullName>
    </submittedName>
</protein>
<sequence>MGRSSVNEALTFGKTNESDSEGEGGLEQFLGFPGQLVSYSPGLMLSENLSNMNDSIIWAKGNCLQRDDDELLDRRFRSVKQSVKSIVEREKSLLDEVAEEETELELVWGTQSE</sequence>
<dbReference type="Proteomes" id="UP000541444">
    <property type="component" value="Unassembled WGS sequence"/>
</dbReference>
<keyword evidence="3" id="KW-1185">Reference proteome</keyword>
<evidence type="ECO:0000313" key="2">
    <source>
        <dbReference type="EMBL" id="KAF6151401.1"/>
    </source>
</evidence>
<proteinExistence type="predicted"/>
<dbReference type="AlphaFoldDB" id="A0A7J7M933"/>